<dbReference type="InterPro" id="IPR034660">
    <property type="entry name" value="DinB/YfiT-like"/>
</dbReference>
<evidence type="ECO:0000313" key="2">
    <source>
        <dbReference type="EMBL" id="MBO2990178.1"/>
    </source>
</evidence>
<dbReference type="SUPFAM" id="SSF109854">
    <property type="entry name" value="DinB/YfiT-like putative metalloenzymes"/>
    <property type="match status" value="1"/>
</dbReference>
<dbReference type="EMBL" id="JAGFBF010000005">
    <property type="protein sequence ID" value="MBO2990178.1"/>
    <property type="molecule type" value="Genomic_DNA"/>
</dbReference>
<evidence type="ECO:0000313" key="3">
    <source>
        <dbReference type="Proteomes" id="UP000668403"/>
    </source>
</evidence>
<reference evidence="2" key="1">
    <citation type="submission" date="2021-03" db="EMBL/GenBank/DDBJ databases">
        <title>Leucobacter chromiisoli sp. nov., isolated from chromium-containing soil of chemical plant.</title>
        <authorList>
            <person name="Xu Z."/>
        </authorList>
    </citation>
    <scope>NUCLEOTIDE SEQUENCE</scope>
    <source>
        <strain evidence="2">K 70/01</strain>
    </source>
</reference>
<organism evidence="2 3">
    <name type="scientific">Leucobacter tardus</name>
    <dbReference type="NCBI Taxonomy" id="501483"/>
    <lineage>
        <taxon>Bacteria</taxon>
        <taxon>Bacillati</taxon>
        <taxon>Actinomycetota</taxon>
        <taxon>Actinomycetes</taxon>
        <taxon>Micrococcales</taxon>
        <taxon>Microbacteriaceae</taxon>
        <taxon>Leucobacter</taxon>
    </lineage>
</organism>
<dbReference type="AlphaFoldDB" id="A0A939TN59"/>
<gene>
    <name evidence="2" type="ORF">J4H85_09270</name>
</gene>
<name>A0A939TN59_9MICO</name>
<protein>
    <submittedName>
        <fullName evidence="2">DUF664 domain-containing protein</fullName>
    </submittedName>
</protein>
<sequence length="170" mass="18508">MNAIDLLLDLAARPLESARELRPLLTSELLNAHPHHDNSIAWLLWHSAREIDAQISELSGEEPVWTSQAFDSRFEFSAGPDDMGYGHSATRAREVVTADASLLIAHLEAVIDAQCAYIGGLTPDQLDDVIDDTWDPPVTRGSRLISISGDAMAHLGQAAYVAGMDEDAFE</sequence>
<keyword evidence="3" id="KW-1185">Reference proteome</keyword>
<dbReference type="Proteomes" id="UP000668403">
    <property type="component" value="Unassembled WGS sequence"/>
</dbReference>
<dbReference type="NCBIfam" id="NF047843">
    <property type="entry name" value="MST_Rv0443"/>
    <property type="match status" value="1"/>
</dbReference>
<dbReference type="RefSeq" id="WP_208238949.1">
    <property type="nucleotide sequence ID" value="NZ_BAAAQU010000002.1"/>
</dbReference>
<proteinExistence type="predicted"/>
<dbReference type="Pfam" id="PF12867">
    <property type="entry name" value="DinB_2"/>
    <property type="match status" value="1"/>
</dbReference>
<accession>A0A939TN59</accession>
<comment type="caution">
    <text evidence="2">The sequence shown here is derived from an EMBL/GenBank/DDBJ whole genome shotgun (WGS) entry which is preliminary data.</text>
</comment>
<evidence type="ECO:0000259" key="1">
    <source>
        <dbReference type="Pfam" id="PF12867"/>
    </source>
</evidence>
<dbReference type="InterPro" id="IPR024775">
    <property type="entry name" value="DinB-like"/>
</dbReference>
<dbReference type="Gene3D" id="1.20.120.450">
    <property type="entry name" value="dinb family like domain"/>
    <property type="match status" value="1"/>
</dbReference>
<feature type="domain" description="DinB-like" evidence="1">
    <location>
        <begin position="22"/>
        <end position="158"/>
    </location>
</feature>